<reference evidence="6" key="2">
    <citation type="submission" date="2025-05" db="UniProtKB">
        <authorList>
            <consortium name="Ensembl"/>
        </authorList>
    </citation>
    <scope>IDENTIFICATION</scope>
</reference>
<keyword evidence="3 4" id="KW-0175">Coiled coil</keyword>
<dbReference type="STRING" id="9823.ENSSSCP00000062415"/>
<evidence type="ECO:0000256" key="3">
    <source>
        <dbReference type="ARBA" id="ARBA00023054"/>
    </source>
</evidence>
<dbReference type="InterPro" id="IPR000237">
    <property type="entry name" value="GRIP_dom"/>
</dbReference>
<dbReference type="PANTHER" id="PTHR18921:SF2">
    <property type="entry name" value="THYROID RECEPTOR-INTERACTING PROTEIN 11"/>
    <property type="match status" value="1"/>
</dbReference>
<protein>
    <recommendedName>
        <fullName evidence="5">GRIP domain-containing protein</fullName>
    </recommendedName>
</protein>
<accession>A0A4X1VAJ5</accession>
<dbReference type="GO" id="GO:0005794">
    <property type="term" value="C:Golgi apparatus"/>
    <property type="evidence" value="ECO:0000318"/>
    <property type="project" value="GO_Central"/>
</dbReference>
<evidence type="ECO:0000256" key="2">
    <source>
        <dbReference type="ARBA" id="ARBA00023034"/>
    </source>
</evidence>
<dbReference type="Proteomes" id="UP000008227">
    <property type="component" value="Unassembled WGS sequence"/>
</dbReference>
<keyword evidence="7" id="KW-1185">Reference proteome</keyword>
<dbReference type="GeneTree" id="ENSGT00710000106769"/>
<dbReference type="GO" id="GO:0006888">
    <property type="term" value="P:endoplasmic reticulum to Golgi vesicle-mediated transport"/>
    <property type="evidence" value="ECO:0000318"/>
    <property type="project" value="GO_Central"/>
</dbReference>
<organism evidence="6 7">
    <name type="scientific">Sus scrofa</name>
    <name type="common">Pig</name>
    <dbReference type="NCBI Taxonomy" id="9823"/>
    <lineage>
        <taxon>Eukaryota</taxon>
        <taxon>Metazoa</taxon>
        <taxon>Chordata</taxon>
        <taxon>Craniata</taxon>
        <taxon>Vertebrata</taxon>
        <taxon>Euteleostomi</taxon>
        <taxon>Mammalia</taxon>
        <taxon>Eutheria</taxon>
        <taxon>Laurasiatheria</taxon>
        <taxon>Artiodactyla</taxon>
        <taxon>Suina</taxon>
        <taxon>Suidae</taxon>
        <taxon>Sus</taxon>
    </lineage>
</organism>
<dbReference type="PROSITE" id="PS50913">
    <property type="entry name" value="GRIP"/>
    <property type="match status" value="1"/>
</dbReference>
<feature type="domain" description="GRIP" evidence="5">
    <location>
        <begin position="266"/>
        <end position="315"/>
    </location>
</feature>
<evidence type="ECO:0000256" key="1">
    <source>
        <dbReference type="ARBA" id="ARBA00004555"/>
    </source>
</evidence>
<reference evidence="6" key="1">
    <citation type="journal article" date="2020" name="Gigascience">
        <title>An improved pig reference genome sequence to enable pig genetics and genomics research.</title>
        <authorList>
            <person name="Warr A."/>
            <person name="Affara N."/>
            <person name="Aken B."/>
            <person name="Beiki H."/>
            <person name="Bickhart D.M."/>
            <person name="Billis K."/>
            <person name="Chow W."/>
            <person name="Eory L."/>
            <person name="Finlayson H.A."/>
            <person name="Flicek P."/>
            <person name="Giron C.G."/>
            <person name="Griffin D.K."/>
            <person name="Hall R."/>
            <person name="Hannum G."/>
            <person name="Hourlier T."/>
            <person name="Howe K."/>
            <person name="Hume D.A."/>
            <person name="Izuogu O."/>
            <person name="Kim K."/>
            <person name="Koren S."/>
            <person name="Liu H."/>
            <person name="Manchanda N."/>
            <person name="Martin F.J."/>
            <person name="Nonneman D.J."/>
            <person name="O'Connor R.E."/>
            <person name="Phillippy A.M."/>
            <person name="Rohrer G.A."/>
            <person name="Rosen B.D."/>
            <person name="Rund L.A."/>
            <person name="Sargent C.A."/>
            <person name="Schook L.B."/>
            <person name="Schroeder S.G."/>
            <person name="Schwartz A.S."/>
            <person name="Skinner B.M."/>
            <person name="Talbot R."/>
            <person name="Tseng E."/>
            <person name="Tuggle C.K."/>
            <person name="Watson M."/>
            <person name="Smith T.P.L."/>
            <person name="Archibald A.L."/>
        </authorList>
    </citation>
    <scope>NUCLEOTIDE SEQUENCE [LARGE SCALE GENOMIC DNA]</scope>
    <source>
        <strain evidence="6">Duroc</strain>
    </source>
</reference>
<dbReference type="Ensembl" id="ENSSSCT00000084244.1">
    <property type="protein sequence ID" value="ENSSSCP00000073689.1"/>
    <property type="gene ID" value="ENSSSCG00000050233.1"/>
</dbReference>
<accession>A0A5G2RMB4</accession>
<name>A0A4X1VAJ5_PIG</name>
<feature type="coiled-coil region" evidence="4">
    <location>
        <begin position="95"/>
        <end position="122"/>
    </location>
</feature>
<proteinExistence type="predicted"/>
<feature type="coiled-coil region" evidence="4">
    <location>
        <begin position="225"/>
        <end position="273"/>
    </location>
</feature>
<evidence type="ECO:0000313" key="7">
    <source>
        <dbReference type="Proteomes" id="UP000008227"/>
    </source>
</evidence>
<evidence type="ECO:0000256" key="4">
    <source>
        <dbReference type="SAM" id="Coils"/>
    </source>
</evidence>
<keyword evidence="2" id="KW-0333">Golgi apparatus</keyword>
<dbReference type="Ensembl" id="ENSSSCT00000073936.1">
    <property type="protein sequence ID" value="ENSSSCP00000062415.1"/>
    <property type="gene ID" value="ENSSSCG00000045547.1"/>
</dbReference>
<comment type="subcellular location">
    <subcellularLocation>
        <location evidence="1">Golgi apparatus</location>
    </subcellularLocation>
</comment>
<evidence type="ECO:0000259" key="5">
    <source>
        <dbReference type="PROSITE" id="PS50913"/>
    </source>
</evidence>
<sequence length="469" mass="52570">MNSKSDVCTLQEEKGKRVEKCKEREMETQALQETNVQLSMMLREKDSEIVTIKEKALALEHLLKEQEHGNTEQLSQILNALTATQEKTVLTQRERDEAMLLLKRKQLENAALQSQVQHFHEKELSFKKDLERLNHQAVHSEKSYKLQTLMAEERAAQLGMRVSTLEEKLLLASRALEEASQQLSLSQQQEKQAVQALANMKMVLAEWMAKADHLKGQLLSAHKLQEKVQAALHGKEDQIRDLKKQTAVQQEVLDDLQEKLMNLRSDAEGKVDKSLMKNLFMGYFQTPKAQRPEVFQIIGSTLGIKREAMQVLLNEEQGSGPRWMTRWLGSKSGPGTPLEPNQQSAMPKMSFSELFVKYLDIESHHTLPLLKPSAPDVKRSNAAGRKKPAQNIQLHLQTTLGSTPKKPEVKVGSLSLSLVNPPGPEPGGSGHLLLNAITDVVPTYPPLLLPPGKNAGAGLKDLSKQRMVL</sequence>
<dbReference type="PANTHER" id="PTHR18921">
    <property type="entry name" value="MYOSIN HEAVY CHAIN - RELATED"/>
    <property type="match status" value="1"/>
</dbReference>
<dbReference type="AlphaFoldDB" id="A0A4X1VAJ5"/>
<evidence type="ECO:0000313" key="6">
    <source>
        <dbReference type="Ensembl" id="ENSSSCP00000073689.1"/>
    </source>
</evidence>
<dbReference type="GO" id="GO:0007030">
    <property type="term" value="P:Golgi organization"/>
    <property type="evidence" value="ECO:0000318"/>
    <property type="project" value="GO_Central"/>
</dbReference>
<dbReference type="GO" id="GO:0031267">
    <property type="term" value="F:small GTPase binding"/>
    <property type="evidence" value="ECO:0000318"/>
    <property type="project" value="GO_Central"/>
</dbReference>